<gene>
    <name evidence="1" type="ORF">A3E73_01505</name>
</gene>
<dbReference type="InterPro" id="IPR014942">
    <property type="entry name" value="AbiEii"/>
</dbReference>
<proteinExistence type="predicted"/>
<dbReference type="Pfam" id="PF08843">
    <property type="entry name" value="AbiEii"/>
    <property type="match status" value="1"/>
</dbReference>
<dbReference type="Proteomes" id="UP000176791">
    <property type="component" value="Unassembled WGS sequence"/>
</dbReference>
<sequence>MVVTTVLSDFQRQALVLFKKSTLAKSFYLAGGTALAEFYLQHRKSEDLDWFTQKELNLEDLKRFSGKLQNLVKLNKIEFQHGLGLYTFFFYPQGEVAKYKIDFGQYPFGTIKPLKKIDGLLVEDLYDIAVDKAHTISVRPRSRDFIDLYFILKQKKDWRLSDLVKQGFEKFELRVDPLQLTENLLQVIHLEDLPIMLKSVDMKAMRSFFLSEAKKLKQEIFI</sequence>
<dbReference type="EMBL" id="MEZN01000042">
    <property type="protein sequence ID" value="OGD55519.1"/>
    <property type="molecule type" value="Genomic_DNA"/>
</dbReference>
<comment type="caution">
    <text evidence="1">The sequence shown here is derived from an EMBL/GenBank/DDBJ whole genome shotgun (WGS) entry which is preliminary data.</text>
</comment>
<dbReference type="AlphaFoldDB" id="A0A1F5DK26"/>
<evidence type="ECO:0008006" key="3">
    <source>
        <dbReference type="Google" id="ProtNLM"/>
    </source>
</evidence>
<name>A0A1F5DK26_9BACT</name>
<reference evidence="1 2" key="1">
    <citation type="journal article" date="2016" name="Nat. Commun.">
        <title>Thousands of microbial genomes shed light on interconnected biogeochemical processes in an aquifer system.</title>
        <authorList>
            <person name="Anantharaman K."/>
            <person name="Brown C.T."/>
            <person name="Hug L.A."/>
            <person name="Sharon I."/>
            <person name="Castelle C.J."/>
            <person name="Probst A.J."/>
            <person name="Thomas B.C."/>
            <person name="Singh A."/>
            <person name="Wilkins M.J."/>
            <person name="Karaoz U."/>
            <person name="Brodie E.L."/>
            <person name="Williams K.H."/>
            <person name="Hubbard S.S."/>
            <person name="Banfield J.F."/>
        </authorList>
    </citation>
    <scope>NUCLEOTIDE SEQUENCE [LARGE SCALE GENOMIC DNA]</scope>
</reference>
<protein>
    <recommendedName>
        <fullName evidence="3">Nucleotidyl transferase AbiEii/AbiGii toxin family protein</fullName>
    </recommendedName>
</protein>
<dbReference type="STRING" id="1797460.A3E73_01505"/>
<dbReference type="Gene3D" id="3.10.450.620">
    <property type="entry name" value="JHP933, nucleotidyltransferase-like core domain"/>
    <property type="match status" value="1"/>
</dbReference>
<organism evidence="1 2">
    <name type="scientific">Candidatus Beckwithbacteria bacterium RIFCSPHIGHO2_12_FULL_47_17</name>
    <dbReference type="NCBI Taxonomy" id="1797460"/>
    <lineage>
        <taxon>Bacteria</taxon>
        <taxon>Candidatus Beckwithiibacteriota</taxon>
    </lineage>
</organism>
<evidence type="ECO:0000313" key="1">
    <source>
        <dbReference type="EMBL" id="OGD55519.1"/>
    </source>
</evidence>
<evidence type="ECO:0000313" key="2">
    <source>
        <dbReference type="Proteomes" id="UP000176791"/>
    </source>
</evidence>
<accession>A0A1F5DK26</accession>